<dbReference type="InterPro" id="IPR036847">
    <property type="entry name" value="RimP_C_sf"/>
</dbReference>
<sequence>MNKEREARKYLRLLSVRRCRHIATIVELVREVIEPAILAPYELVDIEYGKMGGDYVLSVFVDKPEGITVNDTADLTDIISPLLDQIKPDPFPEQYFLEVTSPGLERPLKTMEQLAGAVGSYIHVSLYKAVDKQKVFEGTLLSFEEDVLHMEYLDKTRRKEVEIPYSLVSKARLAVKF</sequence>
<dbReference type="PANTHER" id="PTHR33867">
    <property type="entry name" value="RIBOSOME MATURATION FACTOR RIMP"/>
    <property type="match status" value="1"/>
</dbReference>
<proteinExistence type="inferred from homology"/>
<organism evidence="6 7">
    <name type="scientific">Streptococcus sanguinis</name>
    <dbReference type="NCBI Taxonomy" id="1305"/>
    <lineage>
        <taxon>Bacteria</taxon>
        <taxon>Bacillati</taxon>
        <taxon>Bacillota</taxon>
        <taxon>Bacilli</taxon>
        <taxon>Lactobacillales</taxon>
        <taxon>Streptococcaceae</taxon>
        <taxon>Streptococcus</taxon>
    </lineage>
</organism>
<comment type="function">
    <text evidence="3">Required for maturation of 30S ribosomal subunits.</text>
</comment>
<dbReference type="SUPFAM" id="SSF75420">
    <property type="entry name" value="YhbC-like, N-terminal domain"/>
    <property type="match status" value="1"/>
</dbReference>
<dbReference type="NCBIfam" id="NF000928">
    <property type="entry name" value="PRK00092.1-2"/>
    <property type="match status" value="1"/>
</dbReference>
<gene>
    <name evidence="3 6" type="primary">rimP</name>
    <name evidence="6" type="ORF">SSV_1742</name>
</gene>
<feature type="domain" description="Ribosome maturation factor RimP N-terminal" evidence="4">
    <location>
        <begin position="39"/>
        <end position="105"/>
    </location>
</feature>
<dbReference type="InterPro" id="IPR028989">
    <property type="entry name" value="RimP_N"/>
</dbReference>
<dbReference type="Proteomes" id="UP000183504">
    <property type="component" value="Unassembled WGS sequence"/>
</dbReference>
<evidence type="ECO:0000259" key="5">
    <source>
        <dbReference type="Pfam" id="PF17384"/>
    </source>
</evidence>
<comment type="similarity">
    <text evidence="3">Belongs to the RimP family.</text>
</comment>
<dbReference type="CDD" id="cd01734">
    <property type="entry name" value="YlxS_C"/>
    <property type="match status" value="1"/>
</dbReference>
<dbReference type="GO" id="GO:0006412">
    <property type="term" value="P:translation"/>
    <property type="evidence" value="ECO:0007669"/>
    <property type="project" value="TreeGrafter"/>
</dbReference>
<evidence type="ECO:0000256" key="2">
    <source>
        <dbReference type="ARBA" id="ARBA00022517"/>
    </source>
</evidence>
<dbReference type="InterPro" id="IPR028998">
    <property type="entry name" value="RimP_C"/>
</dbReference>
<reference evidence="6 7" key="1">
    <citation type="submission" date="2015-01" db="EMBL/GenBank/DDBJ databases">
        <authorList>
            <person name="Pelicic Vladimir"/>
        </authorList>
    </citation>
    <scope>NUCLEOTIDE SEQUENCE [LARGE SCALE GENOMIC DNA]</scope>
    <source>
        <strain evidence="6 7">2908</strain>
    </source>
</reference>
<dbReference type="GO" id="GO:0000028">
    <property type="term" value="P:ribosomal small subunit assembly"/>
    <property type="evidence" value="ECO:0007669"/>
    <property type="project" value="TreeGrafter"/>
</dbReference>
<evidence type="ECO:0000256" key="1">
    <source>
        <dbReference type="ARBA" id="ARBA00022490"/>
    </source>
</evidence>
<dbReference type="PANTHER" id="PTHR33867:SF1">
    <property type="entry name" value="RIBOSOME MATURATION FACTOR RIMP"/>
    <property type="match status" value="1"/>
</dbReference>
<dbReference type="Gene3D" id="3.30.300.70">
    <property type="entry name" value="RimP-like superfamily, N-terminal"/>
    <property type="match status" value="1"/>
</dbReference>
<comment type="subcellular location">
    <subcellularLocation>
        <location evidence="3">Cytoplasm</location>
    </subcellularLocation>
</comment>
<evidence type="ECO:0000259" key="4">
    <source>
        <dbReference type="Pfam" id="PF02576"/>
    </source>
</evidence>
<name>A0A0B7GS15_STRSA</name>
<dbReference type="InterPro" id="IPR003728">
    <property type="entry name" value="Ribosome_maturation_RimP"/>
</dbReference>
<dbReference type="GO" id="GO:0005829">
    <property type="term" value="C:cytosol"/>
    <property type="evidence" value="ECO:0007669"/>
    <property type="project" value="TreeGrafter"/>
</dbReference>
<protein>
    <recommendedName>
        <fullName evidence="3">Ribosome maturation factor RimP</fullName>
    </recommendedName>
</protein>
<evidence type="ECO:0000313" key="7">
    <source>
        <dbReference type="Proteomes" id="UP000183504"/>
    </source>
</evidence>
<dbReference type="EMBL" id="CDMW01000001">
    <property type="protein sequence ID" value="CEL91028.1"/>
    <property type="molecule type" value="Genomic_DNA"/>
</dbReference>
<dbReference type="Gene3D" id="2.30.30.180">
    <property type="entry name" value="Ribosome maturation factor RimP, C-terminal domain"/>
    <property type="match status" value="1"/>
</dbReference>
<accession>A0A0B7GS15</accession>
<dbReference type="Pfam" id="PF17384">
    <property type="entry name" value="DUF150_C"/>
    <property type="match status" value="1"/>
</dbReference>
<evidence type="ECO:0000256" key="3">
    <source>
        <dbReference type="HAMAP-Rule" id="MF_01077"/>
    </source>
</evidence>
<dbReference type="SUPFAM" id="SSF74942">
    <property type="entry name" value="YhbC-like, C-terminal domain"/>
    <property type="match status" value="1"/>
</dbReference>
<keyword evidence="1 3" id="KW-0963">Cytoplasm</keyword>
<dbReference type="InterPro" id="IPR035956">
    <property type="entry name" value="RimP_N_sf"/>
</dbReference>
<dbReference type="HAMAP" id="MF_01077">
    <property type="entry name" value="RimP"/>
    <property type="match status" value="1"/>
</dbReference>
<dbReference type="AlphaFoldDB" id="A0A0B7GS15"/>
<keyword evidence="2 3" id="KW-0690">Ribosome biogenesis</keyword>
<feature type="domain" description="Ribosome maturation factor RimP C-terminal" evidence="5">
    <location>
        <begin position="108"/>
        <end position="177"/>
    </location>
</feature>
<dbReference type="Pfam" id="PF02576">
    <property type="entry name" value="RimP_N"/>
    <property type="match status" value="1"/>
</dbReference>
<evidence type="ECO:0000313" key="6">
    <source>
        <dbReference type="EMBL" id="CEL91028.1"/>
    </source>
</evidence>